<reference evidence="2 3" key="1">
    <citation type="submission" date="2023-01" db="EMBL/GenBank/DDBJ databases">
        <title>Novel diversity within Roseofilum (Cyanobacteria; Desertifilaceae) from marine benthic mats with descriptions of four novel species.</title>
        <authorList>
            <person name="Wang Y."/>
            <person name="Berthold D.E."/>
            <person name="Hu J."/>
            <person name="Lefler F.W."/>
            <person name="Laughinghouse H.D. IV."/>
        </authorList>
    </citation>
    <scope>NUCLEOTIDE SEQUENCE [LARGE SCALE GENOMIC DNA]</scope>
    <source>
        <strain evidence="2 3">BLCC-M114</strain>
    </source>
</reference>
<dbReference type="Gene3D" id="3.40.50.300">
    <property type="entry name" value="P-loop containing nucleotide triphosphate hydrolases"/>
    <property type="match status" value="1"/>
</dbReference>
<sequence length="419" mass="48299">MDDLEQEILREAFQGQKYAKIAQERDLTEGHVRDTASQLWKILSEALGENIKKSNVRSTIERFYYSNIYHFGHDIVHIGDIKVCSQGSPVAKSSEEKQKPPQIDLGLAPEVSCFYGRREELETLESWVSGSRLILLLGLPGIGKTSLALKLIDRIQTQFDRILYYSLQFSPPLTATLTHLLQVLTDSEEVPHELEAQHEALLKALKRDRLLILLDDLQTLFAPQQSAGHYLPNLENYRTFFQLLGQVPHQSCIILISDEQPKEPKISPILRLNGLGNHTTDIFRHYQLLDEEDWETLSHRYHHHPLWLTGVSQLIQDLFQGNVRQFLEQDILLIDSIQDQYQRRFNRLSDLEQELLQDMAQFSAPVGLGDLLKGRSQPATIILHTLQSLQRRLWIETVETPQFTLSPLTMNYLKLIARQ</sequence>
<dbReference type="Pfam" id="PF26355">
    <property type="entry name" value="HTH_VMAP-M9"/>
    <property type="match status" value="1"/>
</dbReference>
<dbReference type="InterPro" id="IPR027417">
    <property type="entry name" value="P-loop_NTPase"/>
</dbReference>
<dbReference type="InterPro" id="IPR058651">
    <property type="entry name" value="HTH_VMAP-M9"/>
</dbReference>
<organism evidence="2 3">
    <name type="scientific">Roseofilum capinflatum BLCC-M114</name>
    <dbReference type="NCBI Taxonomy" id="3022440"/>
    <lineage>
        <taxon>Bacteria</taxon>
        <taxon>Bacillati</taxon>
        <taxon>Cyanobacteriota</taxon>
        <taxon>Cyanophyceae</taxon>
        <taxon>Desertifilales</taxon>
        <taxon>Desertifilaceae</taxon>
        <taxon>Roseofilum</taxon>
        <taxon>Roseofilum capinflatum</taxon>
    </lineage>
</organism>
<dbReference type="SUPFAM" id="SSF52540">
    <property type="entry name" value="P-loop containing nucleoside triphosphate hydrolases"/>
    <property type="match status" value="1"/>
</dbReference>
<feature type="domain" description="AAA+ ATPase" evidence="1">
    <location>
        <begin position="130"/>
        <end position="289"/>
    </location>
</feature>
<proteinExistence type="predicted"/>
<evidence type="ECO:0000313" key="3">
    <source>
        <dbReference type="Proteomes" id="UP001235849"/>
    </source>
</evidence>
<accession>A0ABT7B5A4</accession>
<protein>
    <submittedName>
        <fullName evidence="2">AAA family ATPase</fullName>
    </submittedName>
</protein>
<evidence type="ECO:0000259" key="1">
    <source>
        <dbReference type="SMART" id="SM00382"/>
    </source>
</evidence>
<evidence type="ECO:0000313" key="2">
    <source>
        <dbReference type="EMBL" id="MDJ1174339.1"/>
    </source>
</evidence>
<dbReference type="Proteomes" id="UP001235849">
    <property type="component" value="Unassembled WGS sequence"/>
</dbReference>
<comment type="caution">
    <text evidence="2">The sequence shown here is derived from an EMBL/GenBank/DDBJ whole genome shotgun (WGS) entry which is preliminary data.</text>
</comment>
<dbReference type="PRINTS" id="PR00364">
    <property type="entry name" value="DISEASERSIST"/>
</dbReference>
<dbReference type="EMBL" id="JAQOSO010000054">
    <property type="protein sequence ID" value="MDJ1174339.1"/>
    <property type="molecule type" value="Genomic_DNA"/>
</dbReference>
<gene>
    <name evidence="2" type="ORF">PMG25_09580</name>
</gene>
<keyword evidence="3" id="KW-1185">Reference proteome</keyword>
<dbReference type="InterPro" id="IPR041664">
    <property type="entry name" value="AAA_16"/>
</dbReference>
<dbReference type="Pfam" id="PF13191">
    <property type="entry name" value="AAA_16"/>
    <property type="match status" value="1"/>
</dbReference>
<dbReference type="SMART" id="SM00382">
    <property type="entry name" value="AAA"/>
    <property type="match status" value="1"/>
</dbReference>
<dbReference type="InterPro" id="IPR003593">
    <property type="entry name" value="AAA+_ATPase"/>
</dbReference>
<dbReference type="RefSeq" id="WP_283766671.1">
    <property type="nucleotide sequence ID" value="NZ_JAQOSO010000054.1"/>
</dbReference>
<name>A0ABT7B5A4_9CYAN</name>